<comment type="catalytic activity">
    <reaction evidence="10">
        <text>an alpha-D-Man-(1-&gt;2)-alpha-D-Man-(1-&gt;2)-alpha-D-Man-(1-&gt;3)-[alpha-D-Man-(1-&gt;6)]-beta-D-Man-(1-&gt;4)-beta-D-GlcNAc-(1-&gt;4)-alpha-D-GlcNAc-diphospho-di-trans,poly-cis-dolichol + a di-trans,poly-cis-dolichyl beta-D-mannosyl phosphate = an alpha-D-Man-(1-&gt;2)-alpha-D-Man-(1-&gt;2)-alpha-D-Man-(1-&gt;3)-[alpha-D-Man-(1-&gt;3)-alpha-D-Man-(1-&gt;6)]-beta-D-Man-(1-&gt;4)-beta-D-GlcNAc-(1-&gt;4)-alpha-D-GlcNAc-diphospho-di-trans,poly-cis-dolichol + a di-trans,poly-cis-dolichyl phosphate + H(+)</text>
        <dbReference type="Rhea" id="RHEA:29527"/>
        <dbReference type="Rhea" id="RHEA-COMP:19498"/>
        <dbReference type="Rhea" id="RHEA-COMP:19501"/>
        <dbReference type="Rhea" id="RHEA-COMP:19516"/>
        <dbReference type="Rhea" id="RHEA-COMP:19517"/>
        <dbReference type="ChEBI" id="CHEBI:15378"/>
        <dbReference type="ChEBI" id="CHEBI:57683"/>
        <dbReference type="ChEBI" id="CHEBI:58211"/>
        <dbReference type="ChEBI" id="CHEBI:132515"/>
        <dbReference type="ChEBI" id="CHEBI:132516"/>
        <dbReference type="EC" id="2.4.1.258"/>
    </reaction>
    <physiologicalReaction direction="left-to-right" evidence="10">
        <dbReference type="Rhea" id="RHEA:29528"/>
    </physiologicalReaction>
</comment>
<dbReference type="GO" id="GO:0005789">
    <property type="term" value="C:endoplasmic reticulum membrane"/>
    <property type="evidence" value="ECO:0007669"/>
    <property type="project" value="UniProtKB-SubCell"/>
</dbReference>
<comment type="subcellular location">
    <subcellularLocation>
        <location evidence="1">Endoplasmic reticulum membrane</location>
        <topology evidence="1">Multi-pass membrane protein</topology>
    </subcellularLocation>
</comment>
<dbReference type="EC" id="2.4.1.258" evidence="3"/>
<comment type="caution">
    <text evidence="12">The sequence shown here is derived from an EMBL/GenBank/DDBJ whole genome shotgun (WGS) entry which is preliminary data.</text>
</comment>
<dbReference type="InterPro" id="IPR007873">
    <property type="entry name" value="Glycosyltransferase_ALG3"/>
</dbReference>
<sequence>MSSLLLLLPKPLEDWYIRLASSQPWDSLFIMGLVSAEVLLGLVIIDKVPYTEIDWEAYMQEVSMWWDDGIYDYRQIRGGTGPLVYPAGFLYLFAILRWITQQGTNIRLAQYIFLAFYLILQTLVLLIYTKAARSLLVTRKHPNGSNDSTTTTTTRQAQLQSAHSMWSWRIAMGLCCCSKRFHSIFMLRLFNEGPTMVLLYCCLYFLIHNHWNSACLAFSYAVSIKMNVLLFAPGLLLLLIQQARGNLVLVVKRLLVCCALPQLVLGAPFLLTYPESYLRKAFELDRVFFFKWTVNWKFLPEDIFVSKPLAMALLAGHLGTLAFFAVQWVQAANNNNKTQQTPPNSSTTRLSPHYICYTMFVANFVGIAFARTIHYQFYAWYFSSVPFLLWSGTGSGFFHYPMPIRILLVVGLEYAFLTFPATPTSSKVLQLVHLAILLQIRPPKQMWERQQQHAIADGGAKEKRT</sequence>
<evidence type="ECO:0000256" key="9">
    <source>
        <dbReference type="ARBA" id="ARBA00023136"/>
    </source>
</evidence>
<feature type="transmembrane region" description="Helical" evidence="11">
    <location>
        <begin position="189"/>
        <end position="207"/>
    </location>
</feature>
<evidence type="ECO:0000256" key="3">
    <source>
        <dbReference type="ARBA" id="ARBA00011964"/>
    </source>
</evidence>
<keyword evidence="6 11" id="KW-0812">Transmembrane</keyword>
<reference evidence="12" key="1">
    <citation type="submission" date="2020-06" db="EMBL/GenBank/DDBJ databases">
        <authorList>
            <consortium name="Plant Systems Biology data submission"/>
        </authorList>
    </citation>
    <scope>NUCLEOTIDE SEQUENCE</scope>
    <source>
        <strain evidence="12">D6</strain>
    </source>
</reference>
<dbReference type="AlphaFoldDB" id="A0A9N8E0Y1"/>
<feature type="transmembrane region" description="Helical" evidence="11">
    <location>
        <begin position="354"/>
        <end position="373"/>
    </location>
</feature>
<evidence type="ECO:0000256" key="1">
    <source>
        <dbReference type="ARBA" id="ARBA00004477"/>
    </source>
</evidence>
<feature type="transmembrane region" description="Helical" evidence="11">
    <location>
        <begin position="309"/>
        <end position="329"/>
    </location>
</feature>
<dbReference type="Proteomes" id="UP001153069">
    <property type="component" value="Unassembled WGS sequence"/>
</dbReference>
<name>A0A9N8E0Y1_9STRA</name>
<feature type="transmembrane region" description="Helical" evidence="11">
    <location>
        <begin position="83"/>
        <end position="99"/>
    </location>
</feature>
<evidence type="ECO:0000256" key="10">
    <source>
        <dbReference type="ARBA" id="ARBA00049506"/>
    </source>
</evidence>
<dbReference type="PANTHER" id="PTHR12646:SF0">
    <property type="entry name" value="DOL-P-MAN:MAN(5)GLCNAC(2)-PP-DOL ALPHA-1,3-MANNOSYLTRANSFERASE"/>
    <property type="match status" value="1"/>
</dbReference>
<keyword evidence="13" id="KW-1185">Reference proteome</keyword>
<keyword evidence="4" id="KW-0328">Glycosyltransferase</keyword>
<evidence type="ECO:0000256" key="6">
    <source>
        <dbReference type="ARBA" id="ARBA00022692"/>
    </source>
</evidence>
<dbReference type="OrthoDB" id="20028at2759"/>
<keyword evidence="7" id="KW-0256">Endoplasmic reticulum</keyword>
<feature type="transmembrane region" description="Helical" evidence="11">
    <location>
        <begin position="247"/>
        <end position="271"/>
    </location>
</feature>
<evidence type="ECO:0000256" key="4">
    <source>
        <dbReference type="ARBA" id="ARBA00022676"/>
    </source>
</evidence>
<keyword evidence="5" id="KW-0808">Transferase</keyword>
<accession>A0A9N8E0Y1</accession>
<comment type="pathway">
    <text evidence="2">Protein modification; protein glycosylation.</text>
</comment>
<gene>
    <name evidence="12" type="ORF">SEMRO_509_G157080.1</name>
</gene>
<feature type="transmembrane region" description="Helical" evidence="11">
    <location>
        <begin position="111"/>
        <end position="129"/>
    </location>
</feature>
<evidence type="ECO:0000256" key="8">
    <source>
        <dbReference type="ARBA" id="ARBA00022989"/>
    </source>
</evidence>
<evidence type="ECO:0000256" key="5">
    <source>
        <dbReference type="ARBA" id="ARBA00022679"/>
    </source>
</evidence>
<feature type="transmembrane region" description="Helical" evidence="11">
    <location>
        <begin position="219"/>
        <end position="240"/>
    </location>
</feature>
<dbReference type="EMBL" id="CAICTM010000508">
    <property type="protein sequence ID" value="CAB9511920.1"/>
    <property type="molecule type" value="Genomic_DNA"/>
</dbReference>
<evidence type="ECO:0000313" key="12">
    <source>
        <dbReference type="EMBL" id="CAB9511920.1"/>
    </source>
</evidence>
<evidence type="ECO:0000256" key="7">
    <source>
        <dbReference type="ARBA" id="ARBA00022824"/>
    </source>
</evidence>
<protein>
    <recommendedName>
        <fullName evidence="3">dolichyl-P-Man:Man5GlcNAc2-PP-dolichol alpha-1,3-mannosyltransferase</fullName>
        <ecNumber evidence="3">2.4.1.258</ecNumber>
    </recommendedName>
</protein>
<dbReference type="GO" id="GO:0052925">
    <property type="term" value="F:dol-P-Man:Man(5)GlcNAc(2)-PP-Dol alpha-1,3-mannosyltransferase activity"/>
    <property type="evidence" value="ECO:0007669"/>
    <property type="project" value="UniProtKB-EC"/>
</dbReference>
<keyword evidence="8 11" id="KW-1133">Transmembrane helix</keyword>
<evidence type="ECO:0000256" key="2">
    <source>
        <dbReference type="ARBA" id="ARBA00004922"/>
    </source>
</evidence>
<evidence type="ECO:0000313" key="13">
    <source>
        <dbReference type="Proteomes" id="UP001153069"/>
    </source>
</evidence>
<keyword evidence="9 11" id="KW-0472">Membrane</keyword>
<dbReference type="PANTHER" id="PTHR12646">
    <property type="entry name" value="NOT56 - RELATED"/>
    <property type="match status" value="1"/>
</dbReference>
<proteinExistence type="predicted"/>
<dbReference type="Pfam" id="PF05208">
    <property type="entry name" value="ALG3"/>
    <property type="match status" value="2"/>
</dbReference>
<evidence type="ECO:0000256" key="11">
    <source>
        <dbReference type="SAM" id="Phobius"/>
    </source>
</evidence>
<feature type="transmembrane region" description="Helical" evidence="11">
    <location>
        <begin position="28"/>
        <end position="45"/>
    </location>
</feature>
<organism evidence="12 13">
    <name type="scientific">Seminavis robusta</name>
    <dbReference type="NCBI Taxonomy" id="568900"/>
    <lineage>
        <taxon>Eukaryota</taxon>
        <taxon>Sar</taxon>
        <taxon>Stramenopiles</taxon>
        <taxon>Ochrophyta</taxon>
        <taxon>Bacillariophyta</taxon>
        <taxon>Bacillariophyceae</taxon>
        <taxon>Bacillariophycidae</taxon>
        <taxon>Naviculales</taxon>
        <taxon>Naviculaceae</taxon>
        <taxon>Seminavis</taxon>
    </lineage>
</organism>